<name>A0ABW2XDL1_9ACTN</name>
<evidence type="ECO:0000313" key="1">
    <source>
        <dbReference type="EMBL" id="MFD0683720.1"/>
    </source>
</evidence>
<dbReference type="EMBL" id="JBHTGP010000003">
    <property type="protein sequence ID" value="MFD0683720.1"/>
    <property type="molecule type" value="Genomic_DNA"/>
</dbReference>
<gene>
    <name evidence="1" type="ORF">ACFQZM_04365</name>
</gene>
<comment type="caution">
    <text evidence="1">The sequence shown here is derived from an EMBL/GenBank/DDBJ whole genome shotgun (WGS) entry which is preliminary data.</text>
</comment>
<organism evidence="1 2">
    <name type="scientific">Actinomadura fibrosa</name>
    <dbReference type="NCBI Taxonomy" id="111802"/>
    <lineage>
        <taxon>Bacteria</taxon>
        <taxon>Bacillati</taxon>
        <taxon>Actinomycetota</taxon>
        <taxon>Actinomycetes</taxon>
        <taxon>Streptosporangiales</taxon>
        <taxon>Thermomonosporaceae</taxon>
        <taxon>Actinomadura</taxon>
    </lineage>
</organism>
<evidence type="ECO:0000313" key="2">
    <source>
        <dbReference type="Proteomes" id="UP001597063"/>
    </source>
</evidence>
<reference evidence="2" key="1">
    <citation type="journal article" date="2019" name="Int. J. Syst. Evol. Microbiol.">
        <title>The Global Catalogue of Microorganisms (GCM) 10K type strain sequencing project: providing services to taxonomists for standard genome sequencing and annotation.</title>
        <authorList>
            <consortium name="The Broad Institute Genomics Platform"/>
            <consortium name="The Broad Institute Genome Sequencing Center for Infectious Disease"/>
            <person name="Wu L."/>
            <person name="Ma J."/>
        </authorList>
    </citation>
    <scope>NUCLEOTIDE SEQUENCE [LARGE SCALE GENOMIC DNA]</scope>
    <source>
        <strain evidence="2">JCM 9371</strain>
    </source>
</reference>
<dbReference type="RefSeq" id="WP_278045330.1">
    <property type="nucleotide sequence ID" value="NZ_CAACUY010000001.1"/>
</dbReference>
<sequence length="41" mass="4248">MVTLDAGSADGIETLGVIGGEEIRQCLVQDARDSMNRGPDG</sequence>
<dbReference type="Proteomes" id="UP001597063">
    <property type="component" value="Unassembled WGS sequence"/>
</dbReference>
<protein>
    <submittedName>
        <fullName evidence="1">Uncharacterized protein</fullName>
    </submittedName>
</protein>
<keyword evidence="2" id="KW-1185">Reference proteome</keyword>
<accession>A0ABW2XDL1</accession>
<proteinExistence type="predicted"/>